<name>A0A4Y9VUK2_9PROT</name>
<reference evidence="1 2" key="1">
    <citation type="submission" date="2018-02" db="EMBL/GenBank/DDBJ databases">
        <title>A novel lanthanide dependent methylotroph, Methylotenera sp. La3113.</title>
        <authorList>
            <person name="Lv H."/>
            <person name="Tani A."/>
        </authorList>
    </citation>
    <scope>NUCLEOTIDE SEQUENCE [LARGE SCALE GENOMIC DNA]</scope>
    <source>
        <strain evidence="1 2">La3113</strain>
    </source>
</reference>
<evidence type="ECO:0000313" key="1">
    <source>
        <dbReference type="EMBL" id="TFW72347.1"/>
    </source>
</evidence>
<organism evidence="1 2">
    <name type="scientific">Methylotenera oryzisoli</name>
    <dbReference type="NCBI Taxonomy" id="2080758"/>
    <lineage>
        <taxon>Bacteria</taxon>
        <taxon>Pseudomonadati</taxon>
        <taxon>Pseudomonadota</taxon>
        <taxon>Betaproteobacteria</taxon>
        <taxon>Nitrosomonadales</taxon>
        <taxon>Methylophilaceae</taxon>
        <taxon>Methylotenera</taxon>
    </lineage>
</organism>
<dbReference type="OrthoDB" id="9178902at2"/>
<gene>
    <name evidence="1" type="ORF">C3Y98_04375</name>
</gene>
<keyword evidence="2" id="KW-1185">Reference proteome</keyword>
<evidence type="ECO:0000313" key="2">
    <source>
        <dbReference type="Proteomes" id="UP000297706"/>
    </source>
</evidence>
<comment type="caution">
    <text evidence="1">The sequence shown here is derived from an EMBL/GenBank/DDBJ whole genome shotgun (WGS) entry which is preliminary data.</text>
</comment>
<accession>A0A4Y9VUK2</accession>
<dbReference type="Proteomes" id="UP000297706">
    <property type="component" value="Unassembled WGS sequence"/>
</dbReference>
<protein>
    <submittedName>
        <fullName evidence="1">Uncharacterized protein</fullName>
    </submittedName>
</protein>
<proteinExistence type="predicted"/>
<sequence length="366" mass="41966">MTVKFYNPIGGRKKLLKLSSLFLFDIDDILKLSNLSMSGMMKEEGHESLYKRMGSIADEASAFRLAHDMVLRIPGLPKELIAAINGDVEAQAYYDEIGAWECFMKGYYKTEDEWPQHFRFWIKIERATYKPCELLSKQRSAEAITLLMESPIIQLLLWPEAIEILNNRNSLKVLTPLRGLIGLELMLSFLAGVDARAGYSLSRSNSFVLDVLPTNLTDNKNPTSLYFGWLKEQIGISTISALLNDKRMPSLDVSVLNRWSSGSHMPSEKTLKTFLEAFLSDPDANEIWILHYAAKYLNFIGYQAQKIQKLANTATTEQLKEAFRPWPDMPFGFKTIETWFENRYPYWFEYHSKQIIGEGIKSSPNI</sequence>
<dbReference type="AlphaFoldDB" id="A0A4Y9VUK2"/>
<dbReference type="EMBL" id="PQVH01000006">
    <property type="protein sequence ID" value="TFW72347.1"/>
    <property type="molecule type" value="Genomic_DNA"/>
</dbReference>
<dbReference type="RefSeq" id="WP_135276888.1">
    <property type="nucleotide sequence ID" value="NZ_PQVH01000006.1"/>
</dbReference>